<organism evidence="2 3">
    <name type="scientific">Toxoplasma gondii MAS</name>
    <dbReference type="NCBI Taxonomy" id="943118"/>
    <lineage>
        <taxon>Eukaryota</taxon>
        <taxon>Sar</taxon>
        <taxon>Alveolata</taxon>
        <taxon>Apicomplexa</taxon>
        <taxon>Conoidasida</taxon>
        <taxon>Coccidia</taxon>
        <taxon>Eucoccidiorida</taxon>
        <taxon>Eimeriorina</taxon>
        <taxon>Sarcocystidae</taxon>
        <taxon>Toxoplasma</taxon>
    </lineage>
</organism>
<sequence length="236" mass="26093">MVAGFRVPFVAGTMLRTGELPRHLAGRFAPGLIGRSSTVPSPGVANFSRSLFSRRRVFLNSSVVAAAGEPSCLRQNQSSVLIRFPSTQRFLSTNQEPTRTTRSSPGAREGPGTGGPASAVGAQHGKYEVPFSAKRQMDLKVGPYTRGKIFISPREDPKEFILSCLVVFVMLYTLYNLPRGEFLWERRQRLIRERLLKEYGLTEADLDEIEGDEAPLSDDLPETCEATSLEGKELSR</sequence>
<evidence type="ECO:0000313" key="3">
    <source>
        <dbReference type="Proteomes" id="UP000028821"/>
    </source>
</evidence>
<gene>
    <name evidence="2" type="ORF">TGMAS_305900</name>
</gene>
<feature type="compositionally biased region" description="Polar residues" evidence="1">
    <location>
        <begin position="91"/>
        <end position="104"/>
    </location>
</feature>
<proteinExistence type="predicted"/>
<feature type="region of interest" description="Disordered" evidence="1">
    <location>
        <begin position="208"/>
        <end position="236"/>
    </location>
</feature>
<evidence type="ECO:0000313" key="2">
    <source>
        <dbReference type="EMBL" id="KFH09389.1"/>
    </source>
</evidence>
<protein>
    <submittedName>
        <fullName evidence="2">Uncharacterized protein</fullName>
    </submittedName>
</protein>
<dbReference type="OrthoDB" id="365638at2759"/>
<dbReference type="Proteomes" id="UP000028821">
    <property type="component" value="Unassembled WGS sequence"/>
</dbReference>
<reference evidence="2 3" key="1">
    <citation type="submission" date="2014-04" db="EMBL/GenBank/DDBJ databases">
        <authorList>
            <person name="Sibley D."/>
            <person name="Venepally P."/>
            <person name="Karamycheva S."/>
            <person name="Hadjithomas M."/>
            <person name="Khan A."/>
            <person name="Brunk B."/>
            <person name="Roos D."/>
            <person name="Caler E."/>
            <person name="Lorenzi H."/>
        </authorList>
    </citation>
    <scope>NUCLEOTIDE SEQUENCE [LARGE SCALE GENOMIC DNA]</scope>
    <source>
        <strain evidence="2 3">MAS</strain>
    </source>
</reference>
<feature type="region of interest" description="Disordered" evidence="1">
    <location>
        <begin position="91"/>
        <end position="121"/>
    </location>
</feature>
<dbReference type="AlphaFoldDB" id="A0A086Q9V7"/>
<evidence type="ECO:0000256" key="1">
    <source>
        <dbReference type="SAM" id="MobiDB-lite"/>
    </source>
</evidence>
<dbReference type="VEuPathDB" id="ToxoDB:TGMAS_305900"/>
<feature type="compositionally biased region" description="Acidic residues" evidence="1">
    <location>
        <begin position="208"/>
        <end position="222"/>
    </location>
</feature>
<accession>A0A086Q9V7</accession>
<dbReference type="EMBL" id="AEXC02001909">
    <property type="protein sequence ID" value="KFH09389.1"/>
    <property type="molecule type" value="Genomic_DNA"/>
</dbReference>
<name>A0A086Q9V7_TOXGO</name>
<comment type="caution">
    <text evidence="2">The sequence shown here is derived from an EMBL/GenBank/DDBJ whole genome shotgun (WGS) entry which is preliminary data.</text>
</comment>